<feature type="domain" description="AB hydrolase-1" evidence="1">
    <location>
        <begin position="42"/>
        <end position="283"/>
    </location>
</feature>
<evidence type="ECO:0000313" key="3">
    <source>
        <dbReference type="Proteomes" id="UP001064632"/>
    </source>
</evidence>
<gene>
    <name evidence="2" type="ORF">N4264_13855</name>
</gene>
<protein>
    <submittedName>
        <fullName evidence="2">Alpha/beta hydrolase</fullName>
    </submittedName>
</protein>
<dbReference type="Gene3D" id="3.40.50.1820">
    <property type="entry name" value="alpha/beta hydrolase"/>
    <property type="match status" value="1"/>
</dbReference>
<dbReference type="RefSeq" id="WP_261692840.1">
    <property type="nucleotide sequence ID" value="NZ_CP104694.1"/>
</dbReference>
<dbReference type="EMBL" id="CP104694">
    <property type="protein sequence ID" value="UXI65844.1"/>
    <property type="molecule type" value="Genomic_DNA"/>
</dbReference>
<dbReference type="GO" id="GO:0016787">
    <property type="term" value="F:hydrolase activity"/>
    <property type="evidence" value="ECO:0007669"/>
    <property type="project" value="UniProtKB-KW"/>
</dbReference>
<keyword evidence="3" id="KW-1185">Reference proteome</keyword>
<dbReference type="Proteomes" id="UP001064632">
    <property type="component" value="Chromosome"/>
</dbReference>
<accession>A0ABY6B844</accession>
<evidence type="ECO:0000259" key="1">
    <source>
        <dbReference type="Pfam" id="PF00561"/>
    </source>
</evidence>
<dbReference type="PRINTS" id="PR00412">
    <property type="entry name" value="EPOXHYDRLASE"/>
</dbReference>
<keyword evidence="2" id="KW-0378">Hydrolase</keyword>
<dbReference type="PANTHER" id="PTHR43798">
    <property type="entry name" value="MONOACYLGLYCEROL LIPASE"/>
    <property type="match status" value="1"/>
</dbReference>
<dbReference type="InterPro" id="IPR050266">
    <property type="entry name" value="AB_hydrolase_sf"/>
</dbReference>
<dbReference type="InterPro" id="IPR029058">
    <property type="entry name" value="AB_hydrolase_fold"/>
</dbReference>
<name>A0ABY6B844_9GAMM</name>
<dbReference type="Pfam" id="PF00561">
    <property type="entry name" value="Abhydrolase_1"/>
    <property type="match status" value="1"/>
</dbReference>
<dbReference type="InterPro" id="IPR000639">
    <property type="entry name" value="Epox_hydrolase-like"/>
</dbReference>
<dbReference type="PANTHER" id="PTHR43798:SF33">
    <property type="entry name" value="HYDROLASE, PUTATIVE (AFU_ORTHOLOGUE AFUA_2G14860)-RELATED"/>
    <property type="match status" value="1"/>
</dbReference>
<dbReference type="InterPro" id="IPR000073">
    <property type="entry name" value="AB_hydrolase_1"/>
</dbReference>
<evidence type="ECO:0000313" key="2">
    <source>
        <dbReference type="EMBL" id="UXI65844.1"/>
    </source>
</evidence>
<organism evidence="2 3">
    <name type="scientific">Tahibacter amnicola</name>
    <dbReference type="NCBI Taxonomy" id="2976241"/>
    <lineage>
        <taxon>Bacteria</taxon>
        <taxon>Pseudomonadati</taxon>
        <taxon>Pseudomonadota</taxon>
        <taxon>Gammaproteobacteria</taxon>
        <taxon>Lysobacterales</taxon>
        <taxon>Rhodanobacteraceae</taxon>
        <taxon>Tahibacter</taxon>
    </lineage>
</organism>
<sequence>MDASRAAVPALSLDAWRAAGDTHFHYRGHAIFSCRGGAPDAPPLLLIHGFPTASWDWEALWPALCSRYRVLALDMIGFGFSDKPRDYDYSLFDQADLCEAYLLAQGIERYHLLAHDYGDTVAQELLARQADPDGRPRLMTAALLNGGLFPETHRPVIVQRLLLSPLGPWVARAMTQARFSAALHRIFGPGTPPHPALVAGFWRLLQHNDGVHVMHKLIRYMVERRRHRTRWVGALQQSSVPIALVAGMADPVSGAHMVARYRSLVPRPDITELVQIGHYPQCEAPDAVLEAYLAFRERSAGSGEPAHVAAGSS</sequence>
<proteinExistence type="predicted"/>
<dbReference type="SUPFAM" id="SSF53474">
    <property type="entry name" value="alpha/beta-Hydrolases"/>
    <property type="match status" value="1"/>
</dbReference>
<reference evidence="2" key="1">
    <citation type="submission" date="2022-09" db="EMBL/GenBank/DDBJ databases">
        <title>Tahibacter sp. nov., isolated from a fresh water.</title>
        <authorList>
            <person name="Baek J.H."/>
            <person name="Lee J.K."/>
            <person name="Kim J.M."/>
            <person name="Jeon C.O."/>
        </authorList>
    </citation>
    <scope>NUCLEOTIDE SEQUENCE</scope>
    <source>
        <strain evidence="2">W38</strain>
    </source>
</reference>